<dbReference type="PROSITE" id="PS50600">
    <property type="entry name" value="ULP_PROTEASE"/>
    <property type="match status" value="1"/>
</dbReference>
<keyword evidence="7" id="KW-1185">Reference proteome</keyword>
<dbReference type="Proteomes" id="UP000824120">
    <property type="component" value="Chromosome 6"/>
</dbReference>
<feature type="domain" description="Ubiquitin-like protease family profile" evidence="5">
    <location>
        <begin position="53"/>
        <end position="194"/>
    </location>
</feature>
<dbReference type="SUPFAM" id="SSF54001">
    <property type="entry name" value="Cysteine proteinases"/>
    <property type="match status" value="1"/>
</dbReference>
<comment type="similarity">
    <text evidence="1">Belongs to the peptidase C48 family.</text>
</comment>
<dbReference type="GO" id="GO:0006508">
    <property type="term" value="P:proteolysis"/>
    <property type="evidence" value="ECO:0007669"/>
    <property type="project" value="UniProtKB-KW"/>
</dbReference>
<reference evidence="6 7" key="1">
    <citation type="submission" date="2020-09" db="EMBL/GenBank/DDBJ databases">
        <title>De no assembly of potato wild relative species, Solanum commersonii.</title>
        <authorList>
            <person name="Cho K."/>
        </authorList>
    </citation>
    <scope>NUCLEOTIDE SEQUENCE [LARGE SCALE GENOMIC DNA]</scope>
    <source>
        <strain evidence="6">LZ3.2</strain>
        <tissue evidence="6">Leaf</tissue>
    </source>
</reference>
<dbReference type="InterPro" id="IPR003653">
    <property type="entry name" value="Peptidase_C48_C"/>
</dbReference>
<name>A0A9J5YKQ0_SOLCO</name>
<dbReference type="EMBL" id="JACXVP010000006">
    <property type="protein sequence ID" value="KAG5600264.1"/>
    <property type="molecule type" value="Genomic_DNA"/>
</dbReference>
<dbReference type="Gene3D" id="3.40.395.10">
    <property type="entry name" value="Adenoviral Proteinase, Chain A"/>
    <property type="match status" value="1"/>
</dbReference>
<gene>
    <name evidence="6" type="ORF">H5410_031634</name>
</gene>
<evidence type="ECO:0000313" key="7">
    <source>
        <dbReference type="Proteomes" id="UP000824120"/>
    </source>
</evidence>
<organism evidence="6 7">
    <name type="scientific">Solanum commersonii</name>
    <name type="common">Commerson's wild potato</name>
    <name type="synonym">Commerson's nightshade</name>
    <dbReference type="NCBI Taxonomy" id="4109"/>
    <lineage>
        <taxon>Eukaryota</taxon>
        <taxon>Viridiplantae</taxon>
        <taxon>Streptophyta</taxon>
        <taxon>Embryophyta</taxon>
        <taxon>Tracheophyta</taxon>
        <taxon>Spermatophyta</taxon>
        <taxon>Magnoliopsida</taxon>
        <taxon>eudicotyledons</taxon>
        <taxon>Gunneridae</taxon>
        <taxon>Pentapetalae</taxon>
        <taxon>asterids</taxon>
        <taxon>lamiids</taxon>
        <taxon>Solanales</taxon>
        <taxon>Solanaceae</taxon>
        <taxon>Solanoideae</taxon>
        <taxon>Solaneae</taxon>
        <taxon>Solanum</taxon>
    </lineage>
</organism>
<evidence type="ECO:0000256" key="3">
    <source>
        <dbReference type="ARBA" id="ARBA00022801"/>
    </source>
</evidence>
<evidence type="ECO:0000256" key="1">
    <source>
        <dbReference type="ARBA" id="ARBA00005234"/>
    </source>
</evidence>
<dbReference type="InterPro" id="IPR038765">
    <property type="entry name" value="Papain-like_cys_pep_sf"/>
</dbReference>
<evidence type="ECO:0000259" key="5">
    <source>
        <dbReference type="PROSITE" id="PS50600"/>
    </source>
</evidence>
<dbReference type="Pfam" id="PF02902">
    <property type="entry name" value="Peptidase_C48"/>
    <property type="match status" value="1"/>
</dbReference>
<keyword evidence="2" id="KW-0645">Protease</keyword>
<evidence type="ECO:0000313" key="6">
    <source>
        <dbReference type="EMBL" id="KAG5600264.1"/>
    </source>
</evidence>
<dbReference type="GO" id="GO:0008234">
    <property type="term" value="F:cysteine-type peptidase activity"/>
    <property type="evidence" value="ECO:0007669"/>
    <property type="project" value="InterPro"/>
</dbReference>
<dbReference type="OrthoDB" id="1305350at2759"/>
<keyword evidence="3" id="KW-0378">Hydrolase</keyword>
<sequence length="194" mass="22907">MRRRKEEEGKEVINGETERKKTKRFTRGIPLHVENNVEHPSFSLGLTQDFGEIPAKKRKDKTDPNTDHNDKIEVIVSRPLEHDKHIDVILYYIRKRAKYSDTNAFSFITVDCNFNNLITNVWDAYYNFESNINKGSTEESIIEYINGYRMHVARPWHTIDYILIPVNVKEIFHWILIVVSINDRSIQILLSLDF</sequence>
<protein>
    <recommendedName>
        <fullName evidence="5">Ubiquitin-like protease family profile domain-containing protein</fullName>
    </recommendedName>
</protein>
<proteinExistence type="inferred from homology"/>
<dbReference type="AlphaFoldDB" id="A0A9J5YKQ0"/>
<comment type="caution">
    <text evidence="6">The sequence shown here is derived from an EMBL/GenBank/DDBJ whole genome shotgun (WGS) entry which is preliminary data.</text>
</comment>
<accession>A0A9J5YKQ0</accession>
<feature type="region of interest" description="Disordered" evidence="4">
    <location>
        <begin position="1"/>
        <end position="27"/>
    </location>
</feature>
<evidence type="ECO:0000256" key="2">
    <source>
        <dbReference type="ARBA" id="ARBA00022670"/>
    </source>
</evidence>
<evidence type="ECO:0000256" key="4">
    <source>
        <dbReference type="SAM" id="MobiDB-lite"/>
    </source>
</evidence>
<feature type="compositionally biased region" description="Basic and acidic residues" evidence="4">
    <location>
        <begin position="1"/>
        <end position="19"/>
    </location>
</feature>